<reference evidence="1" key="1">
    <citation type="submission" date="2021-01" db="EMBL/GenBank/DDBJ databases">
        <authorList>
            <consortium name="Genoscope - CEA"/>
            <person name="William W."/>
        </authorList>
    </citation>
    <scope>NUCLEOTIDE SEQUENCE</scope>
</reference>
<name>A0A8S1R0V7_9CILI</name>
<evidence type="ECO:0000313" key="1">
    <source>
        <dbReference type="EMBL" id="CAD8121696.1"/>
    </source>
</evidence>
<comment type="caution">
    <text evidence="1">The sequence shown here is derived from an EMBL/GenBank/DDBJ whole genome shotgun (WGS) entry which is preliminary data.</text>
</comment>
<dbReference type="AlphaFoldDB" id="A0A8S1R0V7"/>
<dbReference type="Proteomes" id="UP000692954">
    <property type="component" value="Unassembled WGS sequence"/>
</dbReference>
<organism evidence="1 2">
    <name type="scientific">Paramecium sonneborni</name>
    <dbReference type="NCBI Taxonomy" id="65129"/>
    <lineage>
        <taxon>Eukaryota</taxon>
        <taxon>Sar</taxon>
        <taxon>Alveolata</taxon>
        <taxon>Ciliophora</taxon>
        <taxon>Intramacronucleata</taxon>
        <taxon>Oligohymenophorea</taxon>
        <taxon>Peniculida</taxon>
        <taxon>Parameciidae</taxon>
        <taxon>Paramecium</taxon>
    </lineage>
</organism>
<keyword evidence="2" id="KW-1185">Reference proteome</keyword>
<gene>
    <name evidence="1" type="ORF">PSON_ATCC_30995.1.T1330166</name>
</gene>
<dbReference type="EMBL" id="CAJJDN010000133">
    <property type="protein sequence ID" value="CAD8121696.1"/>
    <property type="molecule type" value="Genomic_DNA"/>
</dbReference>
<accession>A0A8S1R0V7</accession>
<evidence type="ECO:0000313" key="2">
    <source>
        <dbReference type="Proteomes" id="UP000692954"/>
    </source>
</evidence>
<protein>
    <submittedName>
        <fullName evidence="1">Uncharacterized protein</fullName>
    </submittedName>
</protein>
<sequence>MLKNRYIYCINLIQKSQDHFKIGHTSYHLQVSILIGFLCHNYNEKASCKINSSFCYKLEWCYLMLTNSVTPTSLSYDATNIFEEIINLISVAV</sequence>
<proteinExistence type="predicted"/>